<name>A0AAV2S396_MEGNR</name>
<dbReference type="InterPro" id="IPR016024">
    <property type="entry name" value="ARM-type_fold"/>
</dbReference>
<feature type="non-terminal residue" evidence="1">
    <location>
        <position position="1"/>
    </location>
</feature>
<reference evidence="1 2" key="1">
    <citation type="submission" date="2024-05" db="EMBL/GenBank/DDBJ databases">
        <authorList>
            <person name="Wallberg A."/>
        </authorList>
    </citation>
    <scope>NUCLEOTIDE SEQUENCE [LARGE SCALE GENOMIC DNA]</scope>
</reference>
<evidence type="ECO:0000313" key="2">
    <source>
        <dbReference type="Proteomes" id="UP001497623"/>
    </source>
</evidence>
<gene>
    <name evidence="1" type="ORF">MNOR_LOCUS32619</name>
</gene>
<evidence type="ECO:0000313" key="1">
    <source>
        <dbReference type="EMBL" id="CAL4161313.1"/>
    </source>
</evidence>
<keyword evidence="2" id="KW-1185">Reference proteome</keyword>
<sequence>QLCKQTASAAIHHITQNKNHILVSECLKLLYHLFNKANSKQKEDMMDKCVETVLKALEGTDSEDITINSSLILKEVILIENEKLELSDKARITNAAAVHMKCKNPDVLCKFLDLTYLLLSKADTQQKENIVDLHFIKVVLDFVKKKKRCDEDDELHKSGWDIFRLCAFKSKKNSDSLVASDAVPVILQYLK</sequence>
<organism evidence="1 2">
    <name type="scientific">Meganyctiphanes norvegica</name>
    <name type="common">Northern krill</name>
    <name type="synonym">Thysanopoda norvegica</name>
    <dbReference type="NCBI Taxonomy" id="48144"/>
    <lineage>
        <taxon>Eukaryota</taxon>
        <taxon>Metazoa</taxon>
        <taxon>Ecdysozoa</taxon>
        <taxon>Arthropoda</taxon>
        <taxon>Crustacea</taxon>
        <taxon>Multicrustacea</taxon>
        <taxon>Malacostraca</taxon>
        <taxon>Eumalacostraca</taxon>
        <taxon>Eucarida</taxon>
        <taxon>Euphausiacea</taxon>
        <taxon>Euphausiidae</taxon>
        <taxon>Meganyctiphanes</taxon>
    </lineage>
</organism>
<dbReference type="InterPro" id="IPR011989">
    <property type="entry name" value="ARM-like"/>
</dbReference>
<dbReference type="SUPFAM" id="SSF48371">
    <property type="entry name" value="ARM repeat"/>
    <property type="match status" value="1"/>
</dbReference>
<dbReference type="Proteomes" id="UP001497623">
    <property type="component" value="Unassembled WGS sequence"/>
</dbReference>
<comment type="caution">
    <text evidence="1">The sequence shown here is derived from an EMBL/GenBank/DDBJ whole genome shotgun (WGS) entry which is preliminary data.</text>
</comment>
<protein>
    <submittedName>
        <fullName evidence="1">Uncharacterized protein</fullName>
    </submittedName>
</protein>
<dbReference type="EMBL" id="CAXKWB010044769">
    <property type="protein sequence ID" value="CAL4161313.1"/>
    <property type="molecule type" value="Genomic_DNA"/>
</dbReference>
<dbReference type="AlphaFoldDB" id="A0AAV2S396"/>
<feature type="non-terminal residue" evidence="1">
    <location>
        <position position="191"/>
    </location>
</feature>
<proteinExistence type="predicted"/>
<accession>A0AAV2S396</accession>
<dbReference type="Gene3D" id="1.25.10.10">
    <property type="entry name" value="Leucine-rich Repeat Variant"/>
    <property type="match status" value="1"/>
</dbReference>